<dbReference type="EMBL" id="JAMDHA010000022">
    <property type="protein sequence ID" value="MDD1009684.1"/>
    <property type="molecule type" value="Genomic_DNA"/>
</dbReference>
<gene>
    <name evidence="1" type="ORF">M5G27_19585</name>
</gene>
<comment type="caution">
    <text evidence="1">The sequence shown here is derived from an EMBL/GenBank/DDBJ whole genome shotgun (WGS) entry which is preliminary data.</text>
</comment>
<evidence type="ECO:0000313" key="1">
    <source>
        <dbReference type="EMBL" id="MDD1009684.1"/>
    </source>
</evidence>
<proteinExistence type="predicted"/>
<accession>A0A9X4C3P7</accession>
<keyword evidence="2" id="KW-1185">Reference proteome</keyword>
<evidence type="ECO:0000313" key="2">
    <source>
        <dbReference type="Proteomes" id="UP001148185"/>
    </source>
</evidence>
<protein>
    <submittedName>
        <fullName evidence="1">Uncharacterized protein</fullName>
    </submittedName>
</protein>
<reference evidence="1 2" key="1">
    <citation type="submission" date="2022-05" db="EMBL/GenBank/DDBJ databases">
        <title>Novel Pseudomonas spp. Isolated from a Rainbow Trout Aquaculture Facility.</title>
        <authorList>
            <person name="Testerman T."/>
            <person name="Graf J."/>
        </authorList>
    </citation>
    <scope>NUCLEOTIDE SEQUENCE [LARGE SCALE GENOMIC DNA]</scope>
    <source>
        <strain evidence="1 2">ID1042</strain>
    </source>
</reference>
<organism evidence="1 2">
    <name type="scientific">Pseudomonas shahriarae</name>
    <dbReference type="NCBI Taxonomy" id="2745512"/>
    <lineage>
        <taxon>Bacteria</taxon>
        <taxon>Pseudomonadati</taxon>
        <taxon>Pseudomonadota</taxon>
        <taxon>Gammaproteobacteria</taxon>
        <taxon>Pseudomonadales</taxon>
        <taxon>Pseudomonadaceae</taxon>
        <taxon>Pseudomonas</taxon>
    </lineage>
</organism>
<dbReference type="Proteomes" id="UP001148185">
    <property type="component" value="Unassembled WGS sequence"/>
</dbReference>
<dbReference type="RefSeq" id="WP_150631387.1">
    <property type="nucleotide sequence ID" value="NZ_JAMDHA010000022.1"/>
</dbReference>
<dbReference type="AlphaFoldDB" id="A0A9X4C3P7"/>
<sequence>MNTCRNVLSPEQEAKLRAYARWHRALDDCSLRMDCPDAYHEELLRQADEMERLDVVTWQEWRELRMTADKAYLQAVAGADYHDWQGRMHVHG</sequence>
<name>A0A9X4C3P7_9PSED</name>